<keyword evidence="6 8" id="KW-0472">Membrane</keyword>
<dbReference type="PANTHER" id="PTHR14319">
    <property type="entry name" value="FIVE-SPAN TRANSMEMBRANE PROTEIN M83"/>
    <property type="match status" value="1"/>
</dbReference>
<evidence type="ECO:0000313" key="11">
    <source>
        <dbReference type="EMBL" id="KAG8433395.1"/>
    </source>
</evidence>
<dbReference type="AlphaFoldDB" id="A0A8T2IKB8"/>
<evidence type="ECO:0000256" key="5">
    <source>
        <dbReference type="ARBA" id="ARBA00022989"/>
    </source>
</evidence>
<evidence type="ECO:0000259" key="10">
    <source>
        <dbReference type="PROSITE" id="PS50026"/>
    </source>
</evidence>
<reference evidence="11" key="1">
    <citation type="thesis" date="2020" institute="ProQuest LLC" country="789 East Eisenhower Parkway, Ann Arbor, MI, USA">
        <title>Comparative Genomics and Chromosome Evolution.</title>
        <authorList>
            <person name="Mudd A.B."/>
        </authorList>
    </citation>
    <scope>NUCLEOTIDE SEQUENCE</scope>
    <source>
        <strain evidence="11">Female2</strain>
        <tissue evidence="11">Blood</tissue>
    </source>
</reference>
<proteinExistence type="inferred from homology"/>
<keyword evidence="7" id="KW-1015">Disulfide bond</keyword>
<keyword evidence="9" id="KW-0732">Signal</keyword>
<feature type="transmembrane region" description="Helical" evidence="8">
    <location>
        <begin position="705"/>
        <end position="724"/>
    </location>
</feature>
<evidence type="ECO:0000313" key="12">
    <source>
        <dbReference type="Proteomes" id="UP000812440"/>
    </source>
</evidence>
<keyword evidence="12" id="KW-1185">Reference proteome</keyword>
<organism evidence="11 12">
    <name type="scientific">Hymenochirus boettgeri</name>
    <name type="common">Congo dwarf clawed frog</name>
    <dbReference type="NCBI Taxonomy" id="247094"/>
    <lineage>
        <taxon>Eukaryota</taxon>
        <taxon>Metazoa</taxon>
        <taxon>Chordata</taxon>
        <taxon>Craniata</taxon>
        <taxon>Vertebrata</taxon>
        <taxon>Euteleostomi</taxon>
        <taxon>Amphibia</taxon>
        <taxon>Batrachia</taxon>
        <taxon>Anura</taxon>
        <taxon>Pipoidea</taxon>
        <taxon>Pipidae</taxon>
        <taxon>Pipinae</taxon>
        <taxon>Hymenochirus</taxon>
    </lineage>
</organism>
<sequence length="758" mass="84611">MATPTGLLLILGIFSIIPTTMSLVTDVVYVSEFFTQTAQQLSFYSWYGNARLFHFRVPPDTVLLRWLLQATRDKAAECQDTYITVHFRYGAPPVINPLGTSFSQGTVVSESFNMTLTFPNSLVNSTFVNITNPAAGDWYIVAHLPKDPEKIQIQGFSKSCVYFFQPDLFVLREVDILILEADSPIQQTLSPLRSSASFKMFIPEFTQQIKIQLQNCSADNSQNSCPLLVTVGSVSKLPPTRRTMNCNETSDCTLLLQSPPWGTWLNVLVEVLQGINTTASFQMIYTPSACRPGKAGPSRLLSKIMDGEIQKAVGNSTLGGAQSNETQPLPASPASCLRKYPLVREDLDVVSVRFITVKSPYVPVSAEFPSIMLINLNSQMDNGGFLTVSLHLNKSTMGNSSATVAACLSAGSPVLSFNTSQRCATAFSGGYTFLLNSNMTESAINLPYPELGNWYLSLQLLCPLDDSECKSLTPRVLVSTALSPCENNCGPYGDCRLLRRNGYLYAACSCKSGWSGWSCTDDSKALSYQQQLGATLFLTLSNIMFVPTIVVAIRRFYFVEAAVYAYNMFFSTFYHACDQPGEAVMCIMDYDTLQYCDFFGSVVSIWVTVLCMARLQHIVKYVLFMLGTLLIGMSMQLDRRGIWNMMGPCLFALVILVISWTYRGVRRHRCYPPNWKRWVFFLLPGISLALIALSIYVFAQTSTNYFYTHSLWHIMVAGSVAFLLPPRDKRKQSWTFKELLGCGYKICHDDREELFVTT</sequence>
<evidence type="ECO:0000256" key="8">
    <source>
        <dbReference type="SAM" id="Phobius"/>
    </source>
</evidence>
<evidence type="ECO:0000256" key="9">
    <source>
        <dbReference type="SAM" id="SignalP"/>
    </source>
</evidence>
<gene>
    <name evidence="11" type="ORF">GDO86_017611</name>
</gene>
<comment type="subcellular location">
    <subcellularLocation>
        <location evidence="1">Cell membrane</location>
        <topology evidence="1">Multi-pass membrane protein</topology>
    </subcellularLocation>
</comment>
<name>A0A8T2IKB8_9PIPI</name>
<evidence type="ECO:0000256" key="3">
    <source>
        <dbReference type="ARBA" id="ARBA00022475"/>
    </source>
</evidence>
<feature type="transmembrane region" description="Helical" evidence="8">
    <location>
        <begin position="532"/>
        <end position="550"/>
    </location>
</feature>
<evidence type="ECO:0000256" key="4">
    <source>
        <dbReference type="ARBA" id="ARBA00022692"/>
    </source>
</evidence>
<feature type="transmembrane region" description="Helical" evidence="8">
    <location>
        <begin position="641"/>
        <end position="662"/>
    </location>
</feature>
<evidence type="ECO:0000256" key="2">
    <source>
        <dbReference type="ARBA" id="ARBA00005542"/>
    </source>
</evidence>
<dbReference type="PROSITE" id="PS50026">
    <property type="entry name" value="EGF_3"/>
    <property type="match status" value="1"/>
</dbReference>
<comment type="caution">
    <text evidence="11">The sequence shown here is derived from an EMBL/GenBank/DDBJ whole genome shotgun (WGS) entry which is preliminary data.</text>
</comment>
<keyword evidence="3" id="KW-1003">Cell membrane</keyword>
<dbReference type="InterPro" id="IPR021910">
    <property type="entry name" value="NGX6/PGAP6/MYMK"/>
</dbReference>
<keyword evidence="7" id="KW-0245">EGF-like domain</keyword>
<accession>A0A8T2IKB8</accession>
<dbReference type="GO" id="GO:0005886">
    <property type="term" value="C:plasma membrane"/>
    <property type="evidence" value="ECO:0007669"/>
    <property type="project" value="UniProtKB-SubCell"/>
</dbReference>
<dbReference type="PROSITE" id="PS01186">
    <property type="entry name" value="EGF_2"/>
    <property type="match status" value="1"/>
</dbReference>
<protein>
    <recommendedName>
        <fullName evidence="10">EGF-like domain-containing protein</fullName>
    </recommendedName>
</protein>
<dbReference type="PROSITE" id="PS00022">
    <property type="entry name" value="EGF_1"/>
    <property type="match status" value="1"/>
</dbReference>
<evidence type="ECO:0000256" key="6">
    <source>
        <dbReference type="ARBA" id="ARBA00023136"/>
    </source>
</evidence>
<feature type="chain" id="PRO_5035910708" description="EGF-like domain-containing protein" evidence="9">
    <location>
        <begin position="23"/>
        <end position="758"/>
    </location>
</feature>
<dbReference type="PANTHER" id="PTHR14319:SF7">
    <property type="entry name" value="POST-GPI ATTACHMENT TO PROTEINS FACTOR 6"/>
    <property type="match status" value="1"/>
</dbReference>
<dbReference type="OrthoDB" id="69646at2759"/>
<feature type="transmembrane region" description="Helical" evidence="8">
    <location>
        <begin position="678"/>
        <end position="699"/>
    </location>
</feature>
<dbReference type="Proteomes" id="UP000812440">
    <property type="component" value="Chromosome 9"/>
</dbReference>
<evidence type="ECO:0000256" key="1">
    <source>
        <dbReference type="ARBA" id="ARBA00004651"/>
    </source>
</evidence>
<dbReference type="InterPro" id="IPR000742">
    <property type="entry name" value="EGF"/>
</dbReference>
<feature type="domain" description="EGF-like" evidence="10">
    <location>
        <begin position="481"/>
        <end position="520"/>
    </location>
</feature>
<feature type="disulfide bond" evidence="7">
    <location>
        <begin position="485"/>
        <end position="495"/>
    </location>
</feature>
<comment type="similarity">
    <text evidence="2">Belongs to the TMEM8 family.</text>
</comment>
<feature type="signal peptide" evidence="9">
    <location>
        <begin position="1"/>
        <end position="22"/>
    </location>
</feature>
<feature type="disulfide bond" evidence="7">
    <location>
        <begin position="510"/>
        <end position="519"/>
    </location>
</feature>
<evidence type="ECO:0000256" key="7">
    <source>
        <dbReference type="PROSITE-ProRule" id="PRU00076"/>
    </source>
</evidence>
<feature type="transmembrane region" description="Helical" evidence="8">
    <location>
        <begin position="618"/>
        <end position="635"/>
    </location>
</feature>
<dbReference type="Pfam" id="PF12036">
    <property type="entry name" value="DUF3522"/>
    <property type="match status" value="1"/>
</dbReference>
<dbReference type="EMBL" id="JAACNH010000009">
    <property type="protein sequence ID" value="KAG8433395.1"/>
    <property type="molecule type" value="Genomic_DNA"/>
</dbReference>
<keyword evidence="5 8" id="KW-1133">Transmembrane helix</keyword>
<comment type="caution">
    <text evidence="7">Lacks conserved residue(s) required for the propagation of feature annotation.</text>
</comment>
<keyword evidence="4 8" id="KW-0812">Transmembrane</keyword>